<dbReference type="OrthoDB" id="2308815at2759"/>
<dbReference type="InterPro" id="IPR003673">
    <property type="entry name" value="CoA-Trfase_fam_III"/>
</dbReference>
<reference evidence="2 3" key="1">
    <citation type="submission" date="2019-06" db="EMBL/GenBank/DDBJ databases">
        <title>Draft genome sequence of the filamentous fungus Phialemoniopsis curvata isolated from diesel fuel.</title>
        <authorList>
            <person name="Varaljay V.A."/>
            <person name="Lyon W.J."/>
            <person name="Crouch A.L."/>
            <person name="Drake C.E."/>
            <person name="Hollomon J.M."/>
            <person name="Nadeau L.J."/>
            <person name="Nunn H.S."/>
            <person name="Stevenson B.S."/>
            <person name="Bojanowski C.L."/>
            <person name="Crookes-Goodson W.J."/>
        </authorList>
    </citation>
    <scope>NUCLEOTIDE SEQUENCE [LARGE SCALE GENOMIC DNA]</scope>
    <source>
        <strain evidence="2 3">D216</strain>
    </source>
</reference>
<dbReference type="GO" id="GO:0003824">
    <property type="term" value="F:catalytic activity"/>
    <property type="evidence" value="ECO:0007669"/>
    <property type="project" value="InterPro"/>
</dbReference>
<keyword evidence="3" id="KW-1185">Reference proteome</keyword>
<protein>
    <recommendedName>
        <fullName evidence="4">Alpha-methylacyl-CoA racemase</fullName>
    </recommendedName>
</protein>
<evidence type="ECO:0008006" key="4">
    <source>
        <dbReference type="Google" id="ProtNLM"/>
    </source>
</evidence>
<dbReference type="RefSeq" id="XP_030990354.1">
    <property type="nucleotide sequence ID" value="XM_031144838.1"/>
</dbReference>
<dbReference type="STRING" id="1093900.A0A507AM03"/>
<dbReference type="Proteomes" id="UP000319257">
    <property type="component" value="Unassembled WGS sequence"/>
</dbReference>
<dbReference type="GeneID" id="41977279"/>
<comment type="similarity">
    <text evidence="1">Belongs to the CoA-transferase III family.</text>
</comment>
<dbReference type="PANTHER" id="PTHR48229:SF2">
    <property type="entry name" value="CAIB_BAIF FAMILY PROTEIN"/>
    <property type="match status" value="1"/>
</dbReference>
<dbReference type="SUPFAM" id="SSF89796">
    <property type="entry name" value="CoA-transferase family III (CaiB/BaiF)"/>
    <property type="match status" value="3"/>
</dbReference>
<evidence type="ECO:0000313" key="2">
    <source>
        <dbReference type="EMBL" id="TPX08643.1"/>
    </source>
</evidence>
<proteinExistence type="inferred from homology"/>
<dbReference type="Pfam" id="PF02515">
    <property type="entry name" value="CoA_transf_3"/>
    <property type="match status" value="2"/>
</dbReference>
<dbReference type="InParanoid" id="A0A507AM03"/>
<organism evidence="2 3">
    <name type="scientific">Thyridium curvatum</name>
    <dbReference type="NCBI Taxonomy" id="1093900"/>
    <lineage>
        <taxon>Eukaryota</taxon>
        <taxon>Fungi</taxon>
        <taxon>Dikarya</taxon>
        <taxon>Ascomycota</taxon>
        <taxon>Pezizomycotina</taxon>
        <taxon>Sordariomycetes</taxon>
        <taxon>Sordariomycetidae</taxon>
        <taxon>Thyridiales</taxon>
        <taxon>Thyridiaceae</taxon>
        <taxon>Thyridium</taxon>
    </lineage>
</organism>
<dbReference type="InterPro" id="IPR044855">
    <property type="entry name" value="CoA-Trfase_III_dom3_sf"/>
</dbReference>
<accession>A0A507AM03</accession>
<dbReference type="InterPro" id="IPR052985">
    <property type="entry name" value="CoA-trans_III_biosynth/detox"/>
</dbReference>
<dbReference type="AlphaFoldDB" id="A0A507AM03"/>
<dbReference type="Gene3D" id="3.40.50.10540">
    <property type="entry name" value="Crotonobetainyl-coa:carnitine coa-transferase, domain 1"/>
    <property type="match status" value="2"/>
</dbReference>
<evidence type="ECO:0000256" key="1">
    <source>
        <dbReference type="ARBA" id="ARBA00008383"/>
    </source>
</evidence>
<evidence type="ECO:0000313" key="3">
    <source>
        <dbReference type="Proteomes" id="UP000319257"/>
    </source>
</evidence>
<dbReference type="Gene3D" id="3.30.1540.10">
    <property type="entry name" value="formyl-coa transferase, domain 3"/>
    <property type="match status" value="1"/>
</dbReference>
<gene>
    <name evidence="2" type="ORF">E0L32_009832</name>
</gene>
<comment type="caution">
    <text evidence="2">The sequence shown here is derived from an EMBL/GenBank/DDBJ whole genome shotgun (WGS) entry which is preliminary data.</text>
</comment>
<sequence>MAATTPLSGVRVLELAGLAPAPFAGMLCADWGASVLRIDRPTVPGTLGSKDLLARRKSSLEVNLKSAEGVEVMRDLIQKADILIDPFRPGVLEKLGLDPKGLLVQYPRLIVARMTGFRRDGKYKDMAGHDINYLAVSGVLSMLGTRDAPPSPPMNLLGDFAGGGLVCFLGIILALYNRTQTGCGQIVEANMVDGAAFIATSPRLAMKTALWNKPRGTNLLDGGCPYYATYRTKDDGYVAVGALEPHFFKLLVEKLSPYGFQVEGARDDVAVWPHIRAQLTRIFSSNTRSHWESTFDGTDACVTPILTQQELEASAYDQRPLVRLSHSPSLPIAIPQGAPGIAGDGWEPDPLKPGQGGDLILEEWMGWKCGHDYHHTAHGVVKGAKKSDVTAYYIPRETRTVLMQGLLEHPQHKGLPGEAKTFAEYITFEGSPNPCLPINWRLAESVASLKGLEAVLLSVLIKRKYGQGPFPVTINTDHAQLFFMSALLVEVNPDLSQPIQPTPIRELTEKYATHFPNRDLHQMASSPFRKAVTNIYKTRDNRFFHLHGSLNPNPSLAAIGFGQDDPEIKDTESSWVPFMRRIEEENAEFWDNKLGNEHRQAATICLDAVEYAESPQGRANAGMGLYKVMRQESTQQSGWWRGASTKTSFQRPLAGLKVVDLTRVIAGPAIARGLAELGASVMRVTAPHLPDFSGLHPDLNWGKWNCSLDLRREEDREKLCKLILDADVVVNGYRPYTLDKFGFGAKDVFKMTEGRERGIIYVRENCFGWDGPLSHRSGWQPISDAHSGISMGFGRAMGNNEPVTPVFPNSDYCTGIAGTCAVLEALIKQSEEGSSYLVDTSLNYYNQWLAKYVGEYPAQVWEDVWTRTGREVFRHYQSMNYSIPRFIAKMRQDKTLLKAEFFERRQSEALGGLMFRTPRPVLQFPVDTVQLGYNVGTRGNGIDQAYWPDDLSTEIVT</sequence>
<name>A0A507AM03_9PEZI</name>
<dbReference type="InterPro" id="IPR023606">
    <property type="entry name" value="CoA-Trfase_III_dom_1_sf"/>
</dbReference>
<dbReference type="PANTHER" id="PTHR48229">
    <property type="entry name" value="CAIB/BAIF FAMILY ENZYME (AFU_ORTHOLOGUE AFUA_1G05360)-RELATED"/>
    <property type="match status" value="1"/>
</dbReference>
<dbReference type="EMBL" id="SKBQ01000075">
    <property type="protein sequence ID" value="TPX08643.1"/>
    <property type="molecule type" value="Genomic_DNA"/>
</dbReference>